<evidence type="ECO:0000259" key="1">
    <source>
        <dbReference type="Pfam" id="PF13472"/>
    </source>
</evidence>
<dbReference type="EMBL" id="WJBH02000178">
    <property type="protein sequence ID" value="KAI9550194.1"/>
    <property type="molecule type" value="Genomic_DNA"/>
</dbReference>
<organism evidence="2 3">
    <name type="scientific">Daphnia sinensis</name>
    <dbReference type="NCBI Taxonomy" id="1820382"/>
    <lineage>
        <taxon>Eukaryota</taxon>
        <taxon>Metazoa</taxon>
        <taxon>Ecdysozoa</taxon>
        <taxon>Arthropoda</taxon>
        <taxon>Crustacea</taxon>
        <taxon>Branchiopoda</taxon>
        <taxon>Diplostraca</taxon>
        <taxon>Cladocera</taxon>
        <taxon>Anomopoda</taxon>
        <taxon>Daphniidae</taxon>
        <taxon>Daphnia</taxon>
        <taxon>Daphnia similis group</taxon>
    </lineage>
</organism>
<dbReference type="AlphaFoldDB" id="A0AAD5KEM4"/>
<protein>
    <recommendedName>
        <fullName evidence="1">SGNH hydrolase-type esterase domain-containing protein</fullName>
    </recommendedName>
</protein>
<proteinExistence type="predicted"/>
<dbReference type="PANTHER" id="PTHR30383">
    <property type="entry name" value="THIOESTERASE 1/PROTEASE 1/LYSOPHOSPHOLIPASE L1"/>
    <property type="match status" value="1"/>
</dbReference>
<name>A0AAD5KEM4_9CRUS</name>
<dbReference type="SUPFAM" id="SSF52266">
    <property type="entry name" value="SGNH hydrolase"/>
    <property type="match status" value="1"/>
</dbReference>
<dbReference type="Proteomes" id="UP000820818">
    <property type="component" value="Unassembled WGS sequence"/>
</dbReference>
<dbReference type="PANTHER" id="PTHR30383:SF5">
    <property type="entry name" value="SGNH HYDROLASE-TYPE ESTERASE DOMAIN-CONTAINING PROTEIN"/>
    <property type="match status" value="1"/>
</dbReference>
<evidence type="ECO:0000313" key="3">
    <source>
        <dbReference type="Proteomes" id="UP000820818"/>
    </source>
</evidence>
<evidence type="ECO:0000313" key="2">
    <source>
        <dbReference type="EMBL" id="KAI9550194.1"/>
    </source>
</evidence>
<dbReference type="InterPro" id="IPR013830">
    <property type="entry name" value="SGNH_hydro"/>
</dbReference>
<dbReference type="GO" id="GO:0004622">
    <property type="term" value="F:phosphatidylcholine lysophospholipase activity"/>
    <property type="evidence" value="ECO:0007669"/>
    <property type="project" value="TreeGrafter"/>
</dbReference>
<accession>A0AAD5KEM4</accession>
<keyword evidence="3" id="KW-1185">Reference proteome</keyword>
<feature type="domain" description="SGNH hydrolase-type esterase" evidence="1">
    <location>
        <begin position="4"/>
        <end position="151"/>
    </location>
</feature>
<gene>
    <name evidence="2" type="ORF">GHT06_003566</name>
</gene>
<dbReference type="InterPro" id="IPR051532">
    <property type="entry name" value="Ester_Hydrolysis_Enzymes"/>
</dbReference>
<dbReference type="Pfam" id="PF13472">
    <property type="entry name" value="Lipase_GDSL_2"/>
    <property type="match status" value="1"/>
</dbReference>
<comment type="caution">
    <text evidence="2">The sequence shown here is derived from an EMBL/GenBank/DDBJ whole genome shotgun (WGS) entry which is preliminary data.</text>
</comment>
<reference evidence="2" key="1">
    <citation type="submission" date="2022-05" db="EMBL/GenBank/DDBJ databases">
        <title>A multi-omics perspective on studying reproductive biology in Daphnia sinensis.</title>
        <authorList>
            <person name="Jia J."/>
        </authorList>
    </citation>
    <scope>NUCLEOTIDE SEQUENCE</scope>
    <source>
        <strain evidence="2">WSL</strain>
    </source>
</reference>
<dbReference type="Gene3D" id="3.40.50.1110">
    <property type="entry name" value="SGNH hydrolase"/>
    <property type="match status" value="1"/>
</dbReference>
<dbReference type="InterPro" id="IPR036514">
    <property type="entry name" value="SGNH_hydro_sf"/>
</dbReference>
<sequence>MWKNLQEEFPNFTFINTGFGGSQASDLLQHLDALVLRFHPSAVFIYEGDNDVNAGKTPQVILHDLKQILDRIRMKSPQIPVYFIGAKPSPSRWGLKTEYERFNQELQQFATNQPNAHYIDVWNPMLDQDGQPRPELFLTDLLHMKPAGYEIWKKQIQKPLNSLQKSN</sequence>